<protein>
    <recommendedName>
        <fullName evidence="3">DUF3800 domain-containing protein</fullName>
    </recommendedName>
</protein>
<sequence>MTVTQAFVDESGDLGGSKSKKRYFTLAAVLCNENAIETRIRRISQTFALPELKFSDLSYDEKVGATELLSSLEFSVAYVVLSKNDGGLQVWLDKSKHNKSLAAIKLYGALVSGLRPYLPRMAIVVDRNQYSGPVSKSLVKKYSVNVIPDDSQKRAGLQLADAMANIVYLHYQHKNGELIGMIRDKIIFERLINEKSLRKL</sequence>
<evidence type="ECO:0000313" key="2">
    <source>
        <dbReference type="Proteomes" id="UP000197156"/>
    </source>
</evidence>
<evidence type="ECO:0000313" key="1">
    <source>
        <dbReference type="EMBL" id="ASI99428.1"/>
    </source>
</evidence>
<dbReference type="KEGG" id="tce:A3L02_07595"/>
<dbReference type="OrthoDB" id="101752at2157"/>
<dbReference type="InterPro" id="IPR024524">
    <property type="entry name" value="DUF3800"/>
</dbReference>
<name>A0A218P3D0_THECE</name>
<proteinExistence type="predicted"/>
<dbReference type="Proteomes" id="UP000197156">
    <property type="component" value="Chromosome"/>
</dbReference>
<dbReference type="AlphaFoldDB" id="A0A218P3D0"/>
<organism evidence="1 2">
    <name type="scientific">Thermococcus celer Vu 13 = JCM 8558</name>
    <dbReference type="NCBI Taxonomy" id="1293037"/>
    <lineage>
        <taxon>Archaea</taxon>
        <taxon>Methanobacteriati</taxon>
        <taxon>Methanobacteriota</taxon>
        <taxon>Thermococci</taxon>
        <taxon>Thermococcales</taxon>
        <taxon>Thermococcaceae</taxon>
        <taxon>Thermococcus</taxon>
    </lineage>
</organism>
<dbReference type="GeneID" id="33324614"/>
<accession>A0A218P3D0</accession>
<gene>
    <name evidence="1" type="ORF">A3L02_07595</name>
</gene>
<evidence type="ECO:0008006" key="3">
    <source>
        <dbReference type="Google" id="ProtNLM"/>
    </source>
</evidence>
<dbReference type="RefSeq" id="WP_088863355.1">
    <property type="nucleotide sequence ID" value="NZ_CP014854.1"/>
</dbReference>
<keyword evidence="2" id="KW-1185">Reference proteome</keyword>
<reference evidence="1 2" key="1">
    <citation type="submission" date="2016-03" db="EMBL/GenBank/DDBJ databases">
        <title>Complete genome sequence of Thermococcus celer.</title>
        <authorList>
            <person name="Oger P.M."/>
        </authorList>
    </citation>
    <scope>NUCLEOTIDE SEQUENCE [LARGE SCALE GENOMIC DNA]</scope>
    <source>
        <strain evidence="1 2">Vu 13</strain>
    </source>
</reference>
<dbReference type="Pfam" id="PF12686">
    <property type="entry name" value="DUF3800"/>
    <property type="match status" value="1"/>
</dbReference>
<dbReference type="EMBL" id="CP014854">
    <property type="protein sequence ID" value="ASI99428.1"/>
    <property type="molecule type" value="Genomic_DNA"/>
</dbReference>